<organism evidence="2 3">
    <name type="scientific">Periplaneta americana</name>
    <name type="common">American cockroach</name>
    <name type="synonym">Blatta americana</name>
    <dbReference type="NCBI Taxonomy" id="6978"/>
    <lineage>
        <taxon>Eukaryota</taxon>
        <taxon>Metazoa</taxon>
        <taxon>Ecdysozoa</taxon>
        <taxon>Arthropoda</taxon>
        <taxon>Hexapoda</taxon>
        <taxon>Insecta</taxon>
        <taxon>Pterygota</taxon>
        <taxon>Neoptera</taxon>
        <taxon>Polyneoptera</taxon>
        <taxon>Dictyoptera</taxon>
        <taxon>Blattodea</taxon>
        <taxon>Blattoidea</taxon>
        <taxon>Blattidae</taxon>
        <taxon>Blattinae</taxon>
        <taxon>Periplaneta</taxon>
    </lineage>
</organism>
<feature type="domain" description="Transposase Tc1-like" evidence="1">
    <location>
        <begin position="51"/>
        <end position="109"/>
    </location>
</feature>
<accession>A0ABQ8SZU2</accession>
<dbReference type="Gene3D" id="3.30.420.10">
    <property type="entry name" value="Ribonuclease H-like superfamily/Ribonuclease H"/>
    <property type="match status" value="1"/>
</dbReference>
<dbReference type="InterPro" id="IPR002492">
    <property type="entry name" value="Transposase_Tc1-like"/>
</dbReference>
<evidence type="ECO:0000313" key="3">
    <source>
        <dbReference type="Proteomes" id="UP001148838"/>
    </source>
</evidence>
<keyword evidence="3" id="KW-1185">Reference proteome</keyword>
<protein>
    <recommendedName>
        <fullName evidence="1">Transposase Tc1-like domain-containing protein</fullName>
    </recommendedName>
</protein>
<proteinExistence type="predicted"/>
<dbReference type="Pfam" id="PF01498">
    <property type="entry name" value="HTH_Tnp_Tc3_2"/>
    <property type="match status" value="1"/>
</dbReference>
<gene>
    <name evidence="2" type="ORF">ANN_07877</name>
</gene>
<evidence type="ECO:0000259" key="1">
    <source>
        <dbReference type="Pfam" id="PF01498"/>
    </source>
</evidence>
<name>A0ABQ8SZU2_PERAM</name>
<dbReference type="EMBL" id="JAJSOF020000017">
    <property type="protein sequence ID" value="KAJ4439749.1"/>
    <property type="molecule type" value="Genomic_DNA"/>
</dbReference>
<sequence>MVGNCSRFSSSVRRISGNHMPNSRLHLVEYHRVITIPAALNSEHLIKLSRTSVPQIRVMIEESSNTKISNQTIRRVLWKNGCRGTRPRKRPYISETNQSRRLDFDKEHVGKNEEFWNRVIWSNEMEINLYGSDGIHRIWRYHNIDNDRNNTLPNSETRDGCILLWGCMSANGAGNIEFKDVIMNIRLTWAGHVARMGESRNVCRVLVGRPEGKRPLGRPRRRWEDNIKMDLREVGYDDRDWINLAQDRDRWRAYVRAAMNLRCMGPVPTQHRDVLGETIGSEIRLRMPAITAGGDHRANHTVPPFWLDDRSLLLRHVGVSPAAGWSV</sequence>
<dbReference type="InterPro" id="IPR036397">
    <property type="entry name" value="RNaseH_sf"/>
</dbReference>
<dbReference type="Proteomes" id="UP001148838">
    <property type="component" value="Unassembled WGS sequence"/>
</dbReference>
<evidence type="ECO:0000313" key="2">
    <source>
        <dbReference type="EMBL" id="KAJ4439749.1"/>
    </source>
</evidence>
<reference evidence="2 3" key="1">
    <citation type="journal article" date="2022" name="Allergy">
        <title>Genome assembly and annotation of Periplaneta americana reveal a comprehensive cockroach allergen profile.</title>
        <authorList>
            <person name="Wang L."/>
            <person name="Xiong Q."/>
            <person name="Saelim N."/>
            <person name="Wang L."/>
            <person name="Nong W."/>
            <person name="Wan A.T."/>
            <person name="Shi M."/>
            <person name="Liu X."/>
            <person name="Cao Q."/>
            <person name="Hui J.H.L."/>
            <person name="Sookrung N."/>
            <person name="Leung T.F."/>
            <person name="Tungtrongchitr A."/>
            <person name="Tsui S.K.W."/>
        </authorList>
    </citation>
    <scope>NUCLEOTIDE SEQUENCE [LARGE SCALE GENOMIC DNA]</scope>
    <source>
        <strain evidence="2">PWHHKU_190912</strain>
    </source>
</reference>
<comment type="caution">
    <text evidence="2">The sequence shown here is derived from an EMBL/GenBank/DDBJ whole genome shotgun (WGS) entry which is preliminary data.</text>
</comment>